<dbReference type="RefSeq" id="WP_011372766.1">
    <property type="nucleotide sequence ID" value="NC_007575.1"/>
</dbReference>
<reference evidence="8 9" key="1">
    <citation type="journal article" date="2008" name="Appl. Environ. Microbiol.">
        <title>Genome of the epsilonproteobacterial chemolithoautotroph Sulfurimonas denitrificans.</title>
        <authorList>
            <person name="Sievert S.M."/>
            <person name="Scott K.M."/>
            <person name="Klotz M.G."/>
            <person name="Chain P.S.G."/>
            <person name="Hauser L.J."/>
            <person name="Hemp J."/>
            <person name="Huegler M."/>
            <person name="Land M."/>
            <person name="Lapidus A."/>
            <person name="Larimer F.W."/>
            <person name="Lucas S."/>
            <person name="Malfatti S.A."/>
            <person name="Meyer F."/>
            <person name="Paulsen I.T."/>
            <person name="Ren Q."/>
            <person name="Simon J."/>
            <person name="Bailey K."/>
            <person name="Diaz E."/>
            <person name="Fitzpatrick K.A."/>
            <person name="Glover B."/>
            <person name="Gwatney N."/>
            <person name="Korajkic A."/>
            <person name="Long A."/>
            <person name="Mobberley J.M."/>
            <person name="Pantry S.N."/>
            <person name="Pazder G."/>
            <person name="Peterson S."/>
            <person name="Quintanilla J.D."/>
            <person name="Sprinkle R."/>
            <person name="Stephens J."/>
            <person name="Thomas P."/>
            <person name="Vaughn R."/>
            <person name="Weber M.J."/>
            <person name="Wooten L.L."/>
        </authorList>
    </citation>
    <scope>NUCLEOTIDE SEQUENCE [LARGE SCALE GENOMIC DNA]</scope>
    <source>
        <strain evidence="9">ATCC 33889 / DSM 1251</strain>
    </source>
</reference>
<dbReference type="HOGENOM" id="CLU_018618_3_0_7"/>
<keyword evidence="5" id="KW-0998">Cell outer membrane</keyword>
<dbReference type="Gene3D" id="3.10.20.310">
    <property type="entry name" value="membrane protein fhac"/>
    <property type="match status" value="2"/>
</dbReference>
<evidence type="ECO:0000256" key="3">
    <source>
        <dbReference type="ARBA" id="ARBA00022729"/>
    </source>
</evidence>
<evidence type="ECO:0000313" key="8">
    <source>
        <dbReference type="EMBL" id="ABB44414.1"/>
    </source>
</evidence>
<dbReference type="GO" id="GO:0019867">
    <property type="term" value="C:outer membrane"/>
    <property type="evidence" value="ECO:0007669"/>
    <property type="project" value="InterPro"/>
</dbReference>
<feature type="domain" description="POTRA" evidence="7">
    <location>
        <begin position="23"/>
        <end position="97"/>
    </location>
</feature>
<evidence type="ECO:0000256" key="4">
    <source>
        <dbReference type="ARBA" id="ARBA00023136"/>
    </source>
</evidence>
<dbReference type="InterPro" id="IPR010827">
    <property type="entry name" value="BamA/TamA_POTRA"/>
</dbReference>
<proteinExistence type="predicted"/>
<evidence type="ECO:0000256" key="5">
    <source>
        <dbReference type="ARBA" id="ARBA00023237"/>
    </source>
</evidence>
<dbReference type="Gene3D" id="2.40.160.50">
    <property type="entry name" value="membrane protein fhac: a member of the omp85/tpsb transporter family"/>
    <property type="match status" value="1"/>
</dbReference>
<evidence type="ECO:0000259" key="6">
    <source>
        <dbReference type="Pfam" id="PF01103"/>
    </source>
</evidence>
<evidence type="ECO:0000256" key="2">
    <source>
        <dbReference type="ARBA" id="ARBA00022692"/>
    </source>
</evidence>
<dbReference type="eggNOG" id="COG0729">
    <property type="taxonomic scope" value="Bacteria"/>
</dbReference>
<dbReference type="PANTHER" id="PTHR12815:SF47">
    <property type="entry name" value="TRANSLOCATION AND ASSEMBLY MODULE SUBUNIT TAMA"/>
    <property type="match status" value="1"/>
</dbReference>
<dbReference type="Proteomes" id="UP000002714">
    <property type="component" value="Chromosome"/>
</dbReference>
<gene>
    <name evidence="8" type="ordered locus">Suden_1136</name>
</gene>
<feature type="domain" description="Bacterial surface antigen (D15)" evidence="6">
    <location>
        <begin position="299"/>
        <end position="564"/>
    </location>
</feature>
<keyword evidence="3" id="KW-0732">Signal</keyword>
<dbReference type="Pfam" id="PF01103">
    <property type="entry name" value="Omp85"/>
    <property type="match status" value="1"/>
</dbReference>
<dbReference type="PANTHER" id="PTHR12815">
    <property type="entry name" value="SORTING AND ASSEMBLY MACHINERY SAMM50 PROTEIN FAMILY MEMBER"/>
    <property type="match status" value="1"/>
</dbReference>
<comment type="subcellular location">
    <subcellularLocation>
        <location evidence="1">Membrane</location>
    </subcellularLocation>
</comment>
<keyword evidence="2" id="KW-0812">Transmembrane</keyword>
<dbReference type="InterPro" id="IPR039910">
    <property type="entry name" value="D15-like"/>
</dbReference>
<dbReference type="KEGG" id="tdn:Suden_1136"/>
<evidence type="ECO:0000313" key="9">
    <source>
        <dbReference type="Proteomes" id="UP000002714"/>
    </source>
</evidence>
<dbReference type="EMBL" id="CP000153">
    <property type="protein sequence ID" value="ABB44414.1"/>
    <property type="molecule type" value="Genomic_DNA"/>
</dbReference>
<keyword evidence="4" id="KW-0472">Membrane</keyword>
<dbReference type="AlphaFoldDB" id="Q30RG7"/>
<dbReference type="STRING" id="326298.Suden_1136"/>
<organism evidence="8 9">
    <name type="scientific">Sulfurimonas denitrificans (strain ATCC 33889 / DSM 1251)</name>
    <name type="common">Thiomicrospira denitrificans (strain ATCC 33889 / DSM 1251)</name>
    <dbReference type="NCBI Taxonomy" id="326298"/>
    <lineage>
        <taxon>Bacteria</taxon>
        <taxon>Pseudomonadati</taxon>
        <taxon>Campylobacterota</taxon>
        <taxon>Epsilonproteobacteria</taxon>
        <taxon>Campylobacterales</taxon>
        <taxon>Sulfurimonadaceae</taxon>
        <taxon>Sulfurimonas</taxon>
    </lineage>
</organism>
<evidence type="ECO:0000259" key="7">
    <source>
        <dbReference type="Pfam" id="PF07244"/>
    </source>
</evidence>
<accession>Q30RG7</accession>
<keyword evidence="9" id="KW-1185">Reference proteome</keyword>
<dbReference type="InterPro" id="IPR000184">
    <property type="entry name" value="Bac_surfAg_D15"/>
</dbReference>
<feature type="domain" description="POTRA" evidence="7">
    <location>
        <begin position="101"/>
        <end position="169"/>
    </location>
</feature>
<dbReference type="OrthoDB" id="9814535at2"/>
<name>Q30RG7_SULDN</name>
<dbReference type="Pfam" id="PF07244">
    <property type="entry name" value="POTRA"/>
    <property type="match status" value="2"/>
</dbReference>
<sequence length="564" mass="64545">MRGKFFLSLLVSTLLFGQKLELHFDGNKHITSSELYSSLDLQEPHFYEFYKLPSSIDSKIVDLSIQTLKDYYKTRGFFNAVIESKIDKESLFLNIQENNPIIIKDISNISDFKIDEAVFFKIGDIFDSQRFTQSKKDIKLFYANNHFCNPIVDAKAWIDTDSNAAYLTYESSKNKKCYFRNIEIKTSKNIDEKTVRSVLYLQDGMEFSLGAITKSYEELYAYEGISKAIIDTEIYQDEFVDVSVSVVQNEKPLRFESGIGISSDEGVMASVGLLNRNFLGNLKTLSLKSRVAQIKQNVKLNFDMPLLNRNFTGFEIGFENEEFLGFSESKFYLDGYLKQRRDKHTFKESLIFDKVNTYRSNDRELFPINQLFVLSSKLEYSYDTRDKILDPSSGYFVKSELMGSIKSSVSDATYYKFKTTIGSIKSVEKVTLGLKADYGFLKLLDGELPTSYGFFSGGMYSNRGYSYRKLGPQNSMGDPIGFNSIFETTAELRFKIYGDFKGVIFSDNSFLSQDSTPNFSSGYYSVGFGFRYLTPIGPIAIDIGFDTKNPKEHYAIHFHIGELF</sequence>
<protein>
    <submittedName>
        <fullName evidence="8">Surface antigen (D15)</fullName>
    </submittedName>
</protein>
<evidence type="ECO:0000256" key="1">
    <source>
        <dbReference type="ARBA" id="ARBA00004370"/>
    </source>
</evidence>